<evidence type="ECO:0000256" key="2">
    <source>
        <dbReference type="ARBA" id="ARBA00004117"/>
    </source>
</evidence>
<name>A0A328YPB4_9BURK</name>
<proteinExistence type="inferred from homology"/>
<feature type="signal peptide" evidence="5">
    <location>
        <begin position="1"/>
        <end position="29"/>
    </location>
</feature>
<dbReference type="GO" id="GO:0030288">
    <property type="term" value="C:outer membrane-bounded periplasmic space"/>
    <property type="evidence" value="ECO:0007669"/>
    <property type="project" value="InterPro"/>
</dbReference>
<dbReference type="NCBIfam" id="NF003676">
    <property type="entry name" value="PRK05303.1"/>
    <property type="match status" value="1"/>
</dbReference>
<keyword evidence="6" id="KW-0966">Cell projection</keyword>
<dbReference type="GO" id="GO:0005198">
    <property type="term" value="F:structural molecule activity"/>
    <property type="evidence" value="ECO:0007669"/>
    <property type="project" value="InterPro"/>
</dbReference>
<keyword evidence="3 5" id="KW-0732">Signal</keyword>
<comment type="subcellular location">
    <subcellularLocation>
        <location evidence="2 5">Bacterial flagellum basal body</location>
    </subcellularLocation>
</comment>
<dbReference type="PANTHER" id="PTHR30381">
    <property type="entry name" value="FLAGELLAR P-RING PERIPLASMIC PROTEIN FLGI"/>
    <property type="match status" value="1"/>
</dbReference>
<evidence type="ECO:0000256" key="1">
    <source>
        <dbReference type="ARBA" id="ARBA00002591"/>
    </source>
</evidence>
<keyword evidence="4 5" id="KW-0975">Bacterial flagellum</keyword>
<dbReference type="InterPro" id="IPR001782">
    <property type="entry name" value="Flag_FlgI"/>
</dbReference>
<evidence type="ECO:0000256" key="4">
    <source>
        <dbReference type="ARBA" id="ARBA00023143"/>
    </source>
</evidence>
<dbReference type="PANTHER" id="PTHR30381:SF0">
    <property type="entry name" value="FLAGELLAR P-RING PROTEIN"/>
    <property type="match status" value="1"/>
</dbReference>
<dbReference type="OrthoDB" id="9786431at2"/>
<accession>A0A328YPB4</accession>
<keyword evidence="6" id="KW-0282">Flagellum</keyword>
<evidence type="ECO:0000313" key="7">
    <source>
        <dbReference type="Proteomes" id="UP000248856"/>
    </source>
</evidence>
<dbReference type="EMBL" id="QLTA01000060">
    <property type="protein sequence ID" value="RAR75911.1"/>
    <property type="molecule type" value="Genomic_DNA"/>
</dbReference>
<dbReference type="GO" id="GO:0009428">
    <property type="term" value="C:bacterial-type flagellum basal body, distal rod, P ring"/>
    <property type="evidence" value="ECO:0007669"/>
    <property type="project" value="InterPro"/>
</dbReference>
<dbReference type="AlphaFoldDB" id="A0A328YPB4"/>
<dbReference type="GO" id="GO:0071973">
    <property type="term" value="P:bacterial-type flagellum-dependent cell motility"/>
    <property type="evidence" value="ECO:0007669"/>
    <property type="project" value="InterPro"/>
</dbReference>
<reference evidence="6 7" key="1">
    <citation type="submission" date="2018-06" db="EMBL/GenBank/DDBJ databases">
        <title>Genomic Encyclopedia of Archaeal and Bacterial Type Strains, Phase II (KMG-II): from individual species to whole genera.</title>
        <authorList>
            <person name="Goeker M."/>
        </authorList>
    </citation>
    <scope>NUCLEOTIDE SEQUENCE [LARGE SCALE GENOMIC DNA]</scope>
    <source>
        <strain evidence="6 7">CFPB 3232</strain>
    </source>
</reference>
<dbReference type="HAMAP" id="MF_00416">
    <property type="entry name" value="FlgI"/>
    <property type="match status" value="1"/>
</dbReference>
<evidence type="ECO:0000313" key="6">
    <source>
        <dbReference type="EMBL" id="RAR75911.1"/>
    </source>
</evidence>
<keyword evidence="6" id="KW-0969">Cilium</keyword>
<gene>
    <name evidence="5" type="primary">flgI</name>
    <name evidence="6" type="ORF">AX018_106025</name>
</gene>
<keyword evidence="7" id="KW-1185">Reference proteome</keyword>
<evidence type="ECO:0000256" key="5">
    <source>
        <dbReference type="HAMAP-Rule" id="MF_00416"/>
    </source>
</evidence>
<protein>
    <recommendedName>
        <fullName evidence="5">Flagellar P-ring protein</fullName>
    </recommendedName>
    <alternativeName>
        <fullName evidence="5">Basal body P-ring protein</fullName>
    </alternativeName>
</protein>
<comment type="function">
    <text evidence="1 5">Assembles around the rod to form the L-ring and probably protects the motor/basal body from shearing forces during rotation.</text>
</comment>
<organism evidence="6 7">
    <name type="scientific">Paracidovorax anthurii</name>
    <dbReference type="NCBI Taxonomy" id="78229"/>
    <lineage>
        <taxon>Bacteria</taxon>
        <taxon>Pseudomonadati</taxon>
        <taxon>Pseudomonadota</taxon>
        <taxon>Betaproteobacteria</taxon>
        <taxon>Burkholderiales</taxon>
        <taxon>Comamonadaceae</taxon>
        <taxon>Paracidovorax</taxon>
    </lineage>
</organism>
<dbReference type="PRINTS" id="PR01010">
    <property type="entry name" value="FLGPRINGFLGI"/>
</dbReference>
<evidence type="ECO:0000256" key="3">
    <source>
        <dbReference type="ARBA" id="ARBA00022729"/>
    </source>
</evidence>
<comment type="subunit">
    <text evidence="5">The basal body constitutes a major portion of the flagellar organelle and consists of four rings (L,P,S, and M) mounted on a central rod.</text>
</comment>
<sequence precursor="true">MVRILNTWMGILMVAAWTLTMGAPGSAMAESVRVKDLGKLQGWRENALVGTGIVTGLAGTGDSPSNRSTRQALSNAMSQFNLNIGPEQIQSRNVAVVMVSAALSPFSREGDTLDVTVTSAGDARSLVGGSLVLTPLKAANGRVYALAQGPLSVGGYRYDANGNVVQKNHPTVGSIPGGATVEVGVTAQVVSENNQMTFVLHDPDYTTANRVAEAINRKFGIGLAQARDASGIELTVPEGQRRQFVAFVAALESITVEPDRRAKVVINERTGTVVSGGDVRISKVAISHGDLKLSIRSETTASQPTFIGEAGDGVRTALVTNTRIDVDERNGPGFVTGGTTVADLVQSLARLKTNTRDIISILRAVKAAGALHAELVIQ</sequence>
<comment type="caution">
    <text evidence="6">The sequence shown here is derived from an EMBL/GenBank/DDBJ whole genome shotgun (WGS) entry which is preliminary data.</text>
</comment>
<dbReference type="Proteomes" id="UP000248856">
    <property type="component" value="Unassembled WGS sequence"/>
</dbReference>
<dbReference type="Pfam" id="PF02119">
    <property type="entry name" value="FlgI"/>
    <property type="match status" value="1"/>
</dbReference>
<feature type="chain" id="PRO_5016470256" description="Flagellar P-ring protein" evidence="5">
    <location>
        <begin position="30"/>
        <end position="378"/>
    </location>
</feature>
<comment type="similarity">
    <text evidence="5">Belongs to the FlgI family.</text>
</comment>
<dbReference type="RefSeq" id="WP_111881567.1">
    <property type="nucleotide sequence ID" value="NZ_CBCSGC010000042.1"/>
</dbReference>